<evidence type="ECO:0000313" key="2">
    <source>
        <dbReference type="Proteomes" id="UP000317663"/>
    </source>
</evidence>
<sequence>MSKQFVAQNLGGGLAGNPLITALSLGFGTSNNPLVNNEGNINAANIQELLKIQAGLMAAHAKGTISEDVNTIQARTKAKQETFAQLQAAYGDSNSGNFGIIGAGLTDSIRTTAYRAGFLRRFLKERGLQPGEPVRSRIRENQVISLTVGPESRVQESRHQGNYTFPETNTIAANIHISERSLFEEGFEILDEKAEDGLESIMVGEDRRLINLFDAAVGVTGQHVIFPTLTPQVLSIGLQKVQNTGGLPVNDLLMANNLWTEIMGNAEFYQWMSPIEKHDMVLTGKVAKMLDCDITTDAYLESKLRVVKPSDFYFIANPEFLGELLTRQELTSSEVDGTDDGEAWRGWFIREQLAYALTNVAGVSRGTKR</sequence>
<dbReference type="RefSeq" id="WP_140473820.1">
    <property type="nucleotide sequence ID" value="NZ_RCZD01000008.1"/>
</dbReference>
<dbReference type="AlphaFoldDB" id="A0A502GH86"/>
<dbReference type="Proteomes" id="UP000317663">
    <property type="component" value="Unassembled WGS sequence"/>
</dbReference>
<dbReference type="EMBL" id="RCZD01000008">
    <property type="protein sequence ID" value="TPG60093.1"/>
    <property type="molecule type" value="Genomic_DNA"/>
</dbReference>
<comment type="caution">
    <text evidence="1">The sequence shown here is derived from an EMBL/GenBank/DDBJ whole genome shotgun (WGS) entry which is preliminary data.</text>
</comment>
<evidence type="ECO:0000313" key="1">
    <source>
        <dbReference type="EMBL" id="TPG60093.1"/>
    </source>
</evidence>
<dbReference type="InterPro" id="IPR049994">
    <property type="entry name" value="Staley_37-like"/>
</dbReference>
<evidence type="ECO:0008006" key="3">
    <source>
        <dbReference type="Google" id="ProtNLM"/>
    </source>
</evidence>
<proteinExistence type="predicted"/>
<organism evidence="1 2">
    <name type="scientific">Ewingella americana</name>
    <dbReference type="NCBI Taxonomy" id="41202"/>
    <lineage>
        <taxon>Bacteria</taxon>
        <taxon>Pseudomonadati</taxon>
        <taxon>Pseudomonadota</taxon>
        <taxon>Gammaproteobacteria</taxon>
        <taxon>Enterobacterales</taxon>
        <taxon>Yersiniaceae</taxon>
        <taxon>Ewingella</taxon>
    </lineage>
</organism>
<name>A0A502GH86_9GAMM</name>
<keyword evidence="2" id="KW-1185">Reference proteome</keyword>
<dbReference type="NCBIfam" id="NF042927">
    <property type="entry name" value="capsid_Caudo_2"/>
    <property type="match status" value="1"/>
</dbReference>
<reference evidence="1 2" key="1">
    <citation type="journal article" date="2019" name="Environ. Microbiol.">
        <title>Species interactions and distinct microbial communities in high Arctic permafrost affected cryosols are associated with the CH4 and CO2 gas fluxes.</title>
        <authorList>
            <person name="Altshuler I."/>
            <person name="Hamel J."/>
            <person name="Turney S."/>
            <person name="Magnuson E."/>
            <person name="Levesque R."/>
            <person name="Greer C."/>
            <person name="Whyte L.G."/>
        </authorList>
    </citation>
    <scope>NUCLEOTIDE SEQUENCE [LARGE SCALE GENOMIC DNA]</scope>
    <source>
        <strain evidence="1 2">E4</strain>
    </source>
</reference>
<protein>
    <recommendedName>
        <fullName evidence="3">Phage major capsid protein</fullName>
    </recommendedName>
</protein>
<gene>
    <name evidence="1" type="ORF">EAH77_16120</name>
</gene>
<accession>A0A502GH86</accession>